<dbReference type="EnsemblBacteria" id="ABY35982">
    <property type="protein sequence ID" value="ABY35982"/>
    <property type="gene ID" value="Caur_2780"/>
</dbReference>
<evidence type="ECO:0000256" key="1">
    <source>
        <dbReference type="SAM" id="MobiDB-lite"/>
    </source>
</evidence>
<dbReference type="InParanoid" id="A9WKA4"/>
<dbReference type="Pfam" id="PF00932">
    <property type="entry name" value="LTD"/>
    <property type="match status" value="1"/>
</dbReference>
<keyword evidence="3" id="KW-0255">Endonuclease</keyword>
<dbReference type="eggNOG" id="COG2374">
    <property type="taxonomic scope" value="Bacteria"/>
</dbReference>
<dbReference type="GO" id="GO:0004519">
    <property type="term" value="F:endonuclease activity"/>
    <property type="evidence" value="ECO:0007669"/>
    <property type="project" value="UniProtKB-KW"/>
</dbReference>
<dbReference type="Pfam" id="PF03372">
    <property type="entry name" value="Exo_endo_phos"/>
    <property type="match status" value="1"/>
</dbReference>
<proteinExistence type="predicted"/>
<organism evidence="3 4">
    <name type="scientific">Chloroflexus aurantiacus (strain ATCC 29366 / DSM 635 / J-10-fl)</name>
    <dbReference type="NCBI Taxonomy" id="324602"/>
    <lineage>
        <taxon>Bacteria</taxon>
        <taxon>Bacillati</taxon>
        <taxon>Chloroflexota</taxon>
        <taxon>Chloroflexia</taxon>
        <taxon>Chloroflexales</taxon>
        <taxon>Chloroflexineae</taxon>
        <taxon>Chloroflexaceae</taxon>
        <taxon>Chloroflexus</taxon>
    </lineage>
</organism>
<dbReference type="eggNOG" id="COG3391">
    <property type="taxonomic scope" value="Bacteria"/>
</dbReference>
<dbReference type="PANTHER" id="PTHR42834">
    <property type="entry name" value="ENDONUCLEASE/EXONUCLEASE/PHOSPHATASE FAMILY PROTEIN (AFU_ORTHOLOGUE AFUA_3G09210)"/>
    <property type="match status" value="1"/>
</dbReference>
<dbReference type="STRING" id="324602.Caur_2780"/>
<dbReference type="InterPro" id="IPR058094">
    <property type="entry name" value="Ig-like_OmpL47-like"/>
</dbReference>
<name>A9WKA4_CHLAA</name>
<evidence type="ECO:0000313" key="3">
    <source>
        <dbReference type="EMBL" id="ABY35982.1"/>
    </source>
</evidence>
<dbReference type="NCBIfam" id="NF033681">
    <property type="entry name" value="ExeM_NucH_DNase"/>
    <property type="match status" value="1"/>
</dbReference>
<dbReference type="PATRIC" id="fig|324602.8.peg.3130"/>
<dbReference type="RefSeq" id="WP_012258635.1">
    <property type="nucleotide sequence ID" value="NC_010175.1"/>
</dbReference>
<dbReference type="PANTHER" id="PTHR42834:SF1">
    <property type="entry name" value="ENDONUCLEASE_EXONUCLEASE_PHOSPHATASE FAMILY PROTEIN (AFU_ORTHOLOGUE AFUA_3G09210)"/>
    <property type="match status" value="1"/>
</dbReference>
<dbReference type="CDD" id="cd10283">
    <property type="entry name" value="MnuA_DNase1-like"/>
    <property type="match status" value="1"/>
</dbReference>
<dbReference type="SUPFAM" id="SSF56219">
    <property type="entry name" value="DNase I-like"/>
    <property type="match status" value="1"/>
</dbReference>
<dbReference type="InterPro" id="IPR047971">
    <property type="entry name" value="ExeM-like"/>
</dbReference>
<feature type="domain" description="LTD" evidence="2">
    <location>
        <begin position="27"/>
        <end position="210"/>
    </location>
</feature>
<dbReference type="Proteomes" id="UP000002008">
    <property type="component" value="Chromosome"/>
</dbReference>
<feature type="region of interest" description="Disordered" evidence="1">
    <location>
        <begin position="200"/>
        <end position="235"/>
    </location>
</feature>
<dbReference type="Gene3D" id="3.60.10.10">
    <property type="entry name" value="Endonuclease/exonuclease/phosphatase"/>
    <property type="match status" value="1"/>
</dbReference>
<sequence length="1118" mass="116102">MRWIAGWTRHWMYLALVVALIAVQAGVSTPVARAVSADLVISQVYGGGGNSGAPYTNDFVEIFNRGTTTVSLSGLSIQYASATGTGNFGSNPIVLLSGSLAPGQYYLVQLSGGATGSPLPTPDATGSINASASAGKFALVNSTSGLACNGGSTPCSPAQLALIIDLVGYGSANFFEGAPAPTLSNTTAALRNTNGCVDTDNNASDFSAGSPNPRNTSSPANPCSSPPPPPPMMGNCPDVPNVTLIHQIQGTTDTSPCAGEEVLVAGVVVGDFEGPSPNLRGFYVQEEATDADSDPLTSEGIFVFNGNNNNVALGNLVQVRGTVSEFQGQTQISATQITVVGSGTIDPTDVAMPFPAADYLERFEGMLVRFPMKLVVTEHFQLGRFGQVVMSAAERLYQPTSLFPPGPLASALQAANDLNRIIVDDNLQNQNPDPILFGRGGNPLSAANTLRGGDSVTGLVGVMTYTWAGNAASGNAYRVRPVGDLSDLTPGGGVPVFVAENPRPTTPPAVGGSITVVGMNLLNYFNTFSGCTNGLTGGPTDCRGAENATEFTRQTAKTVATIVALNPAVLGLMEVENDGYGPASAIADLVNRLNSATAPGTYAFIDVDAATGQVDALGNDAIKVGIIYQPALVTPVGQTAALNTPAFITGGDSAPRNRAALAQAFEVNASGARFVVSVNHFKSKGSPCDAPDAGDGQGNCNIVRTNAANTLAAWLASDPTGINDPDVLIIGDLNSYAKEDPIRALETQGYENLVERFGGANAYSYVFNGQWGYLDYALANASLSPQIAGIAEWHINADEPSVLDYNTNFKSAGQISSLYAPDFYRTSDHDPIVVGLDLDGVPPTTTATVSGPNNPLCPADCYAGSATVTLTATDDRSGVVEIAYQINGGGFQPYTGPFTFSSDGTYTVEFFARDGAGNVEPTQTLVVKVSSFPALSPLDTFNRAPGRLGRDWGGATQSDQYRIENNAVTVEKGGLAWWRPTVFGPDQEAYLRLTNINPAGQHHTLALKVNGNQGQNGAILVSYDALNQQVVVEALVRGQGFLTIATFPAVLQPGDTLGARAHADGTVEVFVRCESIGLADTRPVASNRYVGTGGRIGVWFLDTVGAAFDDFGGGNLTP</sequence>
<dbReference type="HOGENOM" id="CLU_006338_0_1_0"/>
<dbReference type="InterPro" id="IPR005135">
    <property type="entry name" value="Endo/exonuclease/phosphatase"/>
</dbReference>
<dbReference type="InterPro" id="IPR001322">
    <property type="entry name" value="Lamin_tail_dom"/>
</dbReference>
<dbReference type="AlphaFoldDB" id="A9WKA4"/>
<reference evidence="4" key="1">
    <citation type="journal article" date="2011" name="BMC Genomics">
        <title>Complete genome sequence of the filamentous anoxygenic phototrophic bacterium Chloroflexus aurantiacus.</title>
        <authorList>
            <person name="Tang K.H."/>
            <person name="Barry K."/>
            <person name="Chertkov O."/>
            <person name="Dalin E."/>
            <person name="Han C.S."/>
            <person name="Hauser L.J."/>
            <person name="Honchak B.M."/>
            <person name="Karbach L.E."/>
            <person name="Land M.L."/>
            <person name="Lapidus A."/>
            <person name="Larimer F.W."/>
            <person name="Mikhailova N."/>
            <person name="Pitluck S."/>
            <person name="Pierson B.K."/>
            <person name="Blankenship R.E."/>
        </authorList>
    </citation>
    <scope>NUCLEOTIDE SEQUENCE [LARGE SCALE GENOMIC DNA]</scope>
    <source>
        <strain evidence="4">ATCC 29366 / DSM 635 / J-10-fl</strain>
    </source>
</reference>
<gene>
    <name evidence="3" type="ordered locus">Caur_2780</name>
</gene>
<dbReference type="FunFam" id="3.60.10.10:FF:000072">
    <property type="entry name" value="Extracellular nuclease"/>
    <property type="match status" value="1"/>
</dbReference>
<protein>
    <submittedName>
        <fullName evidence="3">Endonuclease/exonuclease/phosphatase</fullName>
    </submittedName>
</protein>
<evidence type="ECO:0000259" key="2">
    <source>
        <dbReference type="PROSITE" id="PS51841"/>
    </source>
</evidence>
<dbReference type="KEGG" id="cau:Caur_2780"/>
<dbReference type="CDD" id="cd04486">
    <property type="entry name" value="YhcR_OBF_like"/>
    <property type="match status" value="1"/>
</dbReference>
<accession>A9WKA4</accession>
<evidence type="ECO:0000313" key="4">
    <source>
        <dbReference type="Proteomes" id="UP000002008"/>
    </source>
</evidence>
<keyword evidence="4" id="KW-1185">Reference proteome</keyword>
<dbReference type="Gene3D" id="3.30.1920.20">
    <property type="match status" value="1"/>
</dbReference>
<dbReference type="PROSITE" id="PS51841">
    <property type="entry name" value="LTD"/>
    <property type="match status" value="1"/>
</dbReference>
<dbReference type="InterPro" id="IPR036691">
    <property type="entry name" value="Endo/exonu/phosph_ase_sf"/>
</dbReference>
<keyword evidence="3" id="KW-0378">Hydrolase</keyword>
<feature type="compositionally biased region" description="Polar residues" evidence="1">
    <location>
        <begin position="200"/>
        <end position="216"/>
    </location>
</feature>
<dbReference type="NCBIfam" id="NF047446">
    <property type="entry name" value="barrel_OmpL47"/>
    <property type="match status" value="1"/>
</dbReference>
<dbReference type="EMBL" id="CP000909">
    <property type="protein sequence ID" value="ABY35982.1"/>
    <property type="molecule type" value="Genomic_DNA"/>
</dbReference>
<keyword evidence="3" id="KW-0540">Nuclease</keyword>